<gene>
    <name evidence="1" type="ORF">HETIRDRAFT_157091</name>
</gene>
<dbReference type="AlphaFoldDB" id="W4KA98"/>
<reference evidence="1 2" key="1">
    <citation type="journal article" date="2012" name="New Phytol.">
        <title>Insight into trade-off between wood decay and parasitism from the genome of a fungal forest pathogen.</title>
        <authorList>
            <person name="Olson A."/>
            <person name="Aerts A."/>
            <person name="Asiegbu F."/>
            <person name="Belbahri L."/>
            <person name="Bouzid O."/>
            <person name="Broberg A."/>
            <person name="Canback B."/>
            <person name="Coutinho P.M."/>
            <person name="Cullen D."/>
            <person name="Dalman K."/>
            <person name="Deflorio G."/>
            <person name="van Diepen L.T."/>
            <person name="Dunand C."/>
            <person name="Duplessis S."/>
            <person name="Durling M."/>
            <person name="Gonthier P."/>
            <person name="Grimwood J."/>
            <person name="Fossdal C.G."/>
            <person name="Hansson D."/>
            <person name="Henrissat B."/>
            <person name="Hietala A."/>
            <person name="Himmelstrand K."/>
            <person name="Hoffmeister D."/>
            <person name="Hogberg N."/>
            <person name="James T.Y."/>
            <person name="Karlsson M."/>
            <person name="Kohler A."/>
            <person name="Kues U."/>
            <person name="Lee Y.H."/>
            <person name="Lin Y.C."/>
            <person name="Lind M."/>
            <person name="Lindquist E."/>
            <person name="Lombard V."/>
            <person name="Lucas S."/>
            <person name="Lunden K."/>
            <person name="Morin E."/>
            <person name="Murat C."/>
            <person name="Park J."/>
            <person name="Raffaello T."/>
            <person name="Rouze P."/>
            <person name="Salamov A."/>
            <person name="Schmutz J."/>
            <person name="Solheim H."/>
            <person name="Stahlberg J."/>
            <person name="Velez H."/>
            <person name="de Vries R.P."/>
            <person name="Wiebenga A."/>
            <person name="Woodward S."/>
            <person name="Yakovlev I."/>
            <person name="Garbelotto M."/>
            <person name="Martin F."/>
            <person name="Grigoriev I.V."/>
            <person name="Stenlid J."/>
        </authorList>
    </citation>
    <scope>NUCLEOTIDE SEQUENCE [LARGE SCALE GENOMIC DNA]</scope>
    <source>
        <strain evidence="1 2">TC 32-1</strain>
    </source>
</reference>
<dbReference type="HOGENOM" id="CLU_2527725_0_0_1"/>
<dbReference type="RefSeq" id="XP_009545083.1">
    <property type="nucleotide sequence ID" value="XM_009546788.1"/>
</dbReference>
<dbReference type="InParanoid" id="W4KA98"/>
<dbReference type="Proteomes" id="UP000030671">
    <property type="component" value="Unassembled WGS sequence"/>
</dbReference>
<name>W4KA98_HETIT</name>
<sequence>MYTRFQLCSRYRPSSHRPPCQCRTLFSLAPSRDILIILDRSPHHFDHTTLEFMAHTQHEHLARDRPCWDRDPICPIVLAEGQLF</sequence>
<keyword evidence="2" id="KW-1185">Reference proteome</keyword>
<dbReference type="GeneID" id="20667695"/>
<accession>W4KA98</accession>
<dbReference type="KEGG" id="hir:HETIRDRAFT_157091"/>
<protein>
    <submittedName>
        <fullName evidence="1">Uncharacterized protein</fullName>
    </submittedName>
</protein>
<organism evidence="1 2">
    <name type="scientific">Heterobasidion irregulare (strain TC 32-1)</name>
    <dbReference type="NCBI Taxonomy" id="747525"/>
    <lineage>
        <taxon>Eukaryota</taxon>
        <taxon>Fungi</taxon>
        <taxon>Dikarya</taxon>
        <taxon>Basidiomycota</taxon>
        <taxon>Agaricomycotina</taxon>
        <taxon>Agaricomycetes</taxon>
        <taxon>Russulales</taxon>
        <taxon>Bondarzewiaceae</taxon>
        <taxon>Heterobasidion</taxon>
        <taxon>Heterobasidion annosum species complex</taxon>
    </lineage>
</organism>
<dbReference type="EMBL" id="KI925457">
    <property type="protein sequence ID" value="ETW82757.1"/>
    <property type="molecule type" value="Genomic_DNA"/>
</dbReference>
<proteinExistence type="predicted"/>
<evidence type="ECO:0000313" key="1">
    <source>
        <dbReference type="EMBL" id="ETW82757.1"/>
    </source>
</evidence>
<evidence type="ECO:0000313" key="2">
    <source>
        <dbReference type="Proteomes" id="UP000030671"/>
    </source>
</evidence>